<gene>
    <name evidence="3" type="ORF">Glove_535g31</name>
</gene>
<proteinExistence type="predicted"/>
<keyword evidence="4" id="KW-1185">Reference proteome</keyword>
<evidence type="ECO:0000313" key="4">
    <source>
        <dbReference type="Proteomes" id="UP000266861"/>
    </source>
</evidence>
<dbReference type="Proteomes" id="UP000266861">
    <property type="component" value="Unassembled WGS sequence"/>
</dbReference>
<comment type="caution">
    <text evidence="3">The sequence shown here is derived from an EMBL/GenBank/DDBJ whole genome shotgun (WGS) entry which is preliminary data.</text>
</comment>
<evidence type="ECO:0008006" key="5">
    <source>
        <dbReference type="Google" id="ProtNLM"/>
    </source>
</evidence>
<evidence type="ECO:0000256" key="1">
    <source>
        <dbReference type="SAM" id="MobiDB-lite"/>
    </source>
</evidence>
<feature type="region of interest" description="Disordered" evidence="1">
    <location>
        <begin position="173"/>
        <end position="203"/>
    </location>
</feature>
<organism evidence="3 4">
    <name type="scientific">Diversispora epigaea</name>
    <dbReference type="NCBI Taxonomy" id="1348612"/>
    <lineage>
        <taxon>Eukaryota</taxon>
        <taxon>Fungi</taxon>
        <taxon>Fungi incertae sedis</taxon>
        <taxon>Mucoromycota</taxon>
        <taxon>Glomeromycotina</taxon>
        <taxon>Glomeromycetes</taxon>
        <taxon>Diversisporales</taxon>
        <taxon>Diversisporaceae</taxon>
        <taxon>Diversispora</taxon>
    </lineage>
</organism>
<evidence type="ECO:0000313" key="3">
    <source>
        <dbReference type="EMBL" id="RHZ48984.1"/>
    </source>
</evidence>
<dbReference type="EMBL" id="PQFF01000457">
    <property type="protein sequence ID" value="RHZ48984.1"/>
    <property type="molecule type" value="Genomic_DNA"/>
</dbReference>
<feature type="transmembrane region" description="Helical" evidence="2">
    <location>
        <begin position="131"/>
        <end position="152"/>
    </location>
</feature>
<sequence length="228" mass="25585">MAYNTLKLFCLFALLVPFFVLTVVCPALTISKINLFNDTDGVLKYNAWVEYLSISIPIVLIFTCLILTIASCYVSMKLRLSYRLLALLLLIFPFLYTYFTINEMGEIPYTCPSDYSYSSAEIRIACGIHQINLICLWIYYILFIIIIIFFGLNNNISDYGSYGSGRKISISEYSEDDKSGGSVETKSASGKNGNGGDEIGGQFLTNVSLYDNRDGRDEERLLGGEQNN</sequence>
<keyword evidence="2" id="KW-0812">Transmembrane</keyword>
<dbReference type="AlphaFoldDB" id="A0A397GGN6"/>
<feature type="transmembrane region" description="Helical" evidence="2">
    <location>
        <begin position="80"/>
        <end position="99"/>
    </location>
</feature>
<protein>
    <recommendedName>
        <fullName evidence="5">MARVEL domain-containing protein</fullName>
    </recommendedName>
</protein>
<accession>A0A397GGN6</accession>
<feature type="transmembrane region" description="Helical" evidence="2">
    <location>
        <begin position="51"/>
        <end position="73"/>
    </location>
</feature>
<reference evidence="3 4" key="1">
    <citation type="submission" date="2018-08" db="EMBL/GenBank/DDBJ databases">
        <title>Genome and evolution of the arbuscular mycorrhizal fungus Diversispora epigaea (formerly Glomus versiforme) and its bacterial endosymbionts.</title>
        <authorList>
            <person name="Sun X."/>
            <person name="Fei Z."/>
            <person name="Harrison M."/>
        </authorList>
    </citation>
    <scope>NUCLEOTIDE SEQUENCE [LARGE SCALE GENOMIC DNA]</scope>
    <source>
        <strain evidence="3 4">IT104</strain>
    </source>
</reference>
<name>A0A397GGN6_9GLOM</name>
<keyword evidence="2" id="KW-0472">Membrane</keyword>
<evidence type="ECO:0000256" key="2">
    <source>
        <dbReference type="SAM" id="Phobius"/>
    </source>
</evidence>
<keyword evidence="2" id="KW-1133">Transmembrane helix</keyword>